<keyword evidence="4" id="KW-1185">Reference proteome</keyword>
<evidence type="ECO:0000259" key="1">
    <source>
        <dbReference type="Pfam" id="PF13456"/>
    </source>
</evidence>
<evidence type="ECO:0000313" key="3">
    <source>
        <dbReference type="EMBL" id="KAK8535167.1"/>
    </source>
</evidence>
<evidence type="ECO:0000259" key="2">
    <source>
        <dbReference type="Pfam" id="PF13966"/>
    </source>
</evidence>
<dbReference type="Gene3D" id="3.30.420.10">
    <property type="entry name" value="Ribonuclease H-like superfamily/Ribonuclease H"/>
    <property type="match status" value="1"/>
</dbReference>
<name>A0ABR2DBW2_9ROSI</name>
<organism evidence="3 4">
    <name type="scientific">Hibiscus sabdariffa</name>
    <name type="common">roselle</name>
    <dbReference type="NCBI Taxonomy" id="183260"/>
    <lineage>
        <taxon>Eukaryota</taxon>
        <taxon>Viridiplantae</taxon>
        <taxon>Streptophyta</taxon>
        <taxon>Embryophyta</taxon>
        <taxon>Tracheophyta</taxon>
        <taxon>Spermatophyta</taxon>
        <taxon>Magnoliopsida</taxon>
        <taxon>eudicotyledons</taxon>
        <taxon>Gunneridae</taxon>
        <taxon>Pentapetalae</taxon>
        <taxon>rosids</taxon>
        <taxon>malvids</taxon>
        <taxon>Malvales</taxon>
        <taxon>Malvaceae</taxon>
        <taxon>Malvoideae</taxon>
        <taxon>Hibiscus</taxon>
    </lineage>
</organism>
<comment type="caution">
    <text evidence="3">The sequence shown here is derived from an EMBL/GenBank/DDBJ whole genome shotgun (WGS) entry which is preliminary data.</text>
</comment>
<dbReference type="InterPro" id="IPR026960">
    <property type="entry name" value="RVT-Znf"/>
</dbReference>
<dbReference type="Pfam" id="PF13456">
    <property type="entry name" value="RVT_3"/>
    <property type="match status" value="1"/>
</dbReference>
<dbReference type="InterPro" id="IPR044730">
    <property type="entry name" value="RNase_H-like_dom_plant"/>
</dbReference>
<accession>A0ABR2DBW2</accession>
<evidence type="ECO:0008006" key="5">
    <source>
        <dbReference type="Google" id="ProtNLM"/>
    </source>
</evidence>
<dbReference type="EMBL" id="JBBPBM010000030">
    <property type="protein sequence ID" value="KAK8535167.1"/>
    <property type="molecule type" value="Genomic_DNA"/>
</dbReference>
<gene>
    <name evidence="3" type="ORF">V6N12_056696</name>
</gene>
<dbReference type="Pfam" id="PF13966">
    <property type="entry name" value="zf-RVT"/>
    <property type="match status" value="1"/>
</dbReference>
<dbReference type="InterPro" id="IPR052929">
    <property type="entry name" value="RNase_H-like_EbsB-rel"/>
</dbReference>
<dbReference type="CDD" id="cd06222">
    <property type="entry name" value="RNase_H_like"/>
    <property type="match status" value="1"/>
</dbReference>
<dbReference type="PANTHER" id="PTHR47074:SF61">
    <property type="entry name" value="RNASE H TYPE-1 DOMAIN-CONTAINING PROTEIN"/>
    <property type="match status" value="1"/>
</dbReference>
<dbReference type="InterPro" id="IPR002156">
    <property type="entry name" value="RNaseH_domain"/>
</dbReference>
<evidence type="ECO:0000313" key="4">
    <source>
        <dbReference type="Proteomes" id="UP001472677"/>
    </source>
</evidence>
<feature type="domain" description="RNase H type-1" evidence="1">
    <location>
        <begin position="284"/>
        <end position="354"/>
    </location>
</feature>
<reference evidence="3 4" key="1">
    <citation type="journal article" date="2024" name="G3 (Bethesda)">
        <title>Genome assembly of Hibiscus sabdariffa L. provides insights into metabolisms of medicinal natural products.</title>
        <authorList>
            <person name="Kim T."/>
        </authorList>
    </citation>
    <scope>NUCLEOTIDE SEQUENCE [LARGE SCALE GENOMIC DNA]</scope>
    <source>
        <strain evidence="3">TK-2024</strain>
        <tissue evidence="3">Old leaves</tissue>
    </source>
</reference>
<sequence length="388" mass="43447">MNELLLSSFSTDEVWQAVKRSGNGRIRYDSINVNYTQVSDLIHAPTATWRLDILEALFDDEHVATICVILLSKSGKCDEIIWRLDGSGAYSVKSGYRLLRDDLPTAANVTVQAYSNLVARFFNEMWAVTLPAKVKINMWRIANSFVSTYSTLQNRRLNVNNVCPFCLSSGESIAHLMRDCSFVRQLFFAQGICFPSCPIYPDWLEWLAMIFCRLNVKCKIVLMVTLWAVWHARNKRVHEGTVATVHGTLSFITAFIRENATVCPPLSPGVLEESVTWQIPADGAITFAKELGFRRVVIEGDSLTVVKKVCSLTSDGSLISPIIYDIRAVAREFVSIGFQFIHRTGNNVAHALARVGRGQQVPSYWVEEAPPEAVAAAMLDLEKLVHLQ</sequence>
<dbReference type="PANTHER" id="PTHR47074">
    <property type="entry name" value="BNAC02G40300D PROTEIN"/>
    <property type="match status" value="1"/>
</dbReference>
<protein>
    <recommendedName>
        <fullName evidence="5">Reverse transcriptase</fullName>
    </recommendedName>
</protein>
<proteinExistence type="predicted"/>
<dbReference type="Proteomes" id="UP001472677">
    <property type="component" value="Unassembled WGS sequence"/>
</dbReference>
<dbReference type="InterPro" id="IPR036397">
    <property type="entry name" value="RNaseH_sf"/>
</dbReference>
<feature type="domain" description="Reverse transcriptase zinc-binding" evidence="2">
    <location>
        <begin position="90"/>
        <end position="186"/>
    </location>
</feature>